<feature type="chain" id="PRO_5036792421" evidence="1">
    <location>
        <begin position="21"/>
        <end position="219"/>
    </location>
</feature>
<reference evidence="3" key="1">
    <citation type="submission" date="2022-11" db="UniProtKB">
        <authorList>
            <consortium name="WormBaseParasite"/>
        </authorList>
    </citation>
    <scope>IDENTIFICATION</scope>
</reference>
<dbReference type="WBParaSite" id="nRc.2.0.1.t41361-RA">
    <property type="protein sequence ID" value="nRc.2.0.1.t41361-RA"/>
    <property type="gene ID" value="nRc.2.0.1.g41361"/>
</dbReference>
<evidence type="ECO:0000313" key="3">
    <source>
        <dbReference type="WBParaSite" id="nRc.2.0.1.t41361-RA"/>
    </source>
</evidence>
<protein>
    <submittedName>
        <fullName evidence="3">DUF19 domain-containing protein</fullName>
    </submittedName>
</protein>
<evidence type="ECO:0000256" key="1">
    <source>
        <dbReference type="SAM" id="SignalP"/>
    </source>
</evidence>
<accession>A0A915KTB5</accession>
<feature type="signal peptide" evidence="1">
    <location>
        <begin position="1"/>
        <end position="20"/>
    </location>
</feature>
<dbReference type="AlphaFoldDB" id="A0A915KTB5"/>
<evidence type="ECO:0000313" key="2">
    <source>
        <dbReference type="Proteomes" id="UP000887565"/>
    </source>
</evidence>
<keyword evidence="2" id="KW-1185">Reference proteome</keyword>
<proteinExistence type="predicted"/>
<name>A0A915KTB5_ROMCU</name>
<sequence>MKFLICILFIHHSLNNFVYGKSCGQQAGDFMQCLSSVRENQAVTVMNAKIFKEEISTCFAKSGCQSPSLDDENFLLKKLGLQNNEIYSRFTKCTSNVLKSARTSVEKCAASKLAGLTLPPIAEVKDEPMKQPVINYWSAQIFVHSRNVTICPNRTEKLDACVADTIARAEFVEAKSSFNNFLKTEKTVDDFCNANCFSRILDDLSLQQFQDYRERFPDL</sequence>
<dbReference type="Proteomes" id="UP000887565">
    <property type="component" value="Unplaced"/>
</dbReference>
<keyword evidence="1" id="KW-0732">Signal</keyword>
<organism evidence="2 3">
    <name type="scientific">Romanomermis culicivorax</name>
    <name type="common">Nematode worm</name>
    <dbReference type="NCBI Taxonomy" id="13658"/>
    <lineage>
        <taxon>Eukaryota</taxon>
        <taxon>Metazoa</taxon>
        <taxon>Ecdysozoa</taxon>
        <taxon>Nematoda</taxon>
        <taxon>Enoplea</taxon>
        <taxon>Dorylaimia</taxon>
        <taxon>Mermithida</taxon>
        <taxon>Mermithoidea</taxon>
        <taxon>Mermithidae</taxon>
        <taxon>Romanomermis</taxon>
    </lineage>
</organism>